<keyword evidence="2" id="KW-1003">Cell membrane</keyword>
<feature type="transmembrane region" description="Helical" evidence="6">
    <location>
        <begin position="172"/>
        <end position="193"/>
    </location>
</feature>
<evidence type="ECO:0000259" key="7">
    <source>
        <dbReference type="PROSITE" id="PS50850"/>
    </source>
</evidence>
<evidence type="ECO:0000256" key="1">
    <source>
        <dbReference type="ARBA" id="ARBA00004651"/>
    </source>
</evidence>
<gene>
    <name evidence="8" type="ORF">NZD88_04305</name>
</gene>
<reference evidence="8" key="1">
    <citation type="submission" date="2022-08" db="EMBL/GenBank/DDBJ databases">
        <title>Chryseobacterium antibioticum,isolated from the rhizosphere soil of Pyrola in Tibet.</title>
        <authorList>
            <person name="Kan Y."/>
        </authorList>
    </citation>
    <scope>NUCLEOTIDE SEQUENCE</scope>
    <source>
        <strain evidence="8">Pc2-12</strain>
    </source>
</reference>
<protein>
    <submittedName>
        <fullName evidence="8">MFS transporter</fullName>
    </submittedName>
</protein>
<feature type="transmembrane region" description="Helical" evidence="6">
    <location>
        <begin position="114"/>
        <end position="135"/>
    </location>
</feature>
<sequence length="669" mass="70724">MNTMTTKNEQLKKSIPFAIWAIAFCAFGIGTTEFVLVGLLPTIASNLAISISSTGSLITLYALGVAIGGPIFTVLTGKIEQKKLLLLTVAVFIIGNTVAFFAKDILMLQVSRVITGTTHGVFFGYAVIIASNMVTVDRKATAISLVFTGLMVSKVIGVPLGTYIGSHFGWKITFLAVIVWGIVGLLILSFTLPKQPKATETLKLKDLPKVFRNRSVLIVLLANIFAYTGTFILFTYLSPILEKITGFSLDTTAKNATGTSTNADGILIPRVDRQRALSMTSVEPSTLIYVNNISTGTTTGQASNIDAIGFYYFDGSTSKWTKLNIGGVTADFTPDAFIDDSANSMVKLGANSSGGSRASGSDFVIKDNGRVGIGTTSPSKKLDVKGDGIFSGAGADVKIESLDNVNPSLSLYHHHSGTNLSTNSNVGRVSFKGRVNGAEQYLASIKSTYLGSGTDAKSDLNFSVNGIGTTSMILSSDGYLGVGTISPTERLDVNGNARFRLIPNVQKDALFYKLGVNAAGDLAKETSISSYNTYLGFNPAAPTHTKTIPLTLENGYLTKISGTSIGACMGVMVDFTIYFIGTSYLGASLQARATSGTTTFAAVTLSSSQSIFGTSLERLANASGCSASVGHILSYSAGQITVSFFDQPTYFTNAGLFVIYSIDKVKQTN</sequence>
<accession>A0ABT2IEJ1</accession>
<dbReference type="PROSITE" id="PS50850">
    <property type="entry name" value="MFS"/>
    <property type="match status" value="1"/>
</dbReference>
<evidence type="ECO:0000313" key="9">
    <source>
        <dbReference type="Proteomes" id="UP001142057"/>
    </source>
</evidence>
<feature type="domain" description="Major facilitator superfamily (MFS) profile" evidence="7">
    <location>
        <begin position="18"/>
        <end position="410"/>
    </location>
</feature>
<dbReference type="SUPFAM" id="SSF103473">
    <property type="entry name" value="MFS general substrate transporter"/>
    <property type="match status" value="1"/>
</dbReference>
<dbReference type="RefSeq" id="WP_259827713.1">
    <property type="nucleotide sequence ID" value="NZ_JANZQH010000002.1"/>
</dbReference>
<dbReference type="Proteomes" id="UP001142057">
    <property type="component" value="Unassembled WGS sequence"/>
</dbReference>
<dbReference type="EMBL" id="JANZQH010000002">
    <property type="protein sequence ID" value="MCT2406778.1"/>
    <property type="molecule type" value="Genomic_DNA"/>
</dbReference>
<feature type="transmembrane region" description="Helical" evidence="6">
    <location>
        <begin position="214"/>
        <end position="237"/>
    </location>
</feature>
<organism evidence="8 9">
    <name type="scientific">Chryseobacterium pyrolae</name>
    <dbReference type="NCBI Taxonomy" id="2987481"/>
    <lineage>
        <taxon>Bacteria</taxon>
        <taxon>Pseudomonadati</taxon>
        <taxon>Bacteroidota</taxon>
        <taxon>Flavobacteriia</taxon>
        <taxon>Flavobacteriales</taxon>
        <taxon>Weeksellaceae</taxon>
        <taxon>Chryseobacterium group</taxon>
        <taxon>Chryseobacterium</taxon>
    </lineage>
</organism>
<evidence type="ECO:0000313" key="8">
    <source>
        <dbReference type="EMBL" id="MCT2406778.1"/>
    </source>
</evidence>
<name>A0ABT2IEJ1_9FLAO</name>
<dbReference type="CDD" id="cd17324">
    <property type="entry name" value="MFS_NepI_like"/>
    <property type="match status" value="1"/>
</dbReference>
<evidence type="ECO:0000256" key="4">
    <source>
        <dbReference type="ARBA" id="ARBA00022989"/>
    </source>
</evidence>
<dbReference type="InterPro" id="IPR011701">
    <property type="entry name" value="MFS"/>
</dbReference>
<dbReference type="Gene3D" id="1.20.1250.20">
    <property type="entry name" value="MFS general substrate transporter like domains"/>
    <property type="match status" value="1"/>
</dbReference>
<proteinExistence type="predicted"/>
<feature type="transmembrane region" description="Helical" evidence="6">
    <location>
        <begin position="84"/>
        <end position="102"/>
    </location>
</feature>
<dbReference type="InterPro" id="IPR020846">
    <property type="entry name" value="MFS_dom"/>
</dbReference>
<keyword evidence="9" id="KW-1185">Reference proteome</keyword>
<evidence type="ECO:0000256" key="2">
    <source>
        <dbReference type="ARBA" id="ARBA00022475"/>
    </source>
</evidence>
<evidence type="ECO:0000256" key="5">
    <source>
        <dbReference type="ARBA" id="ARBA00023136"/>
    </source>
</evidence>
<dbReference type="InterPro" id="IPR036259">
    <property type="entry name" value="MFS_trans_sf"/>
</dbReference>
<comment type="caution">
    <text evidence="8">The sequence shown here is derived from an EMBL/GenBank/DDBJ whole genome shotgun (WGS) entry which is preliminary data.</text>
</comment>
<keyword evidence="4 6" id="KW-1133">Transmembrane helix</keyword>
<keyword evidence="3 6" id="KW-0812">Transmembrane</keyword>
<feature type="transmembrane region" description="Helical" evidence="6">
    <location>
        <begin position="142"/>
        <end position="166"/>
    </location>
</feature>
<evidence type="ECO:0000256" key="3">
    <source>
        <dbReference type="ARBA" id="ARBA00022692"/>
    </source>
</evidence>
<keyword evidence="5 6" id="KW-0472">Membrane</keyword>
<feature type="transmembrane region" description="Helical" evidence="6">
    <location>
        <begin position="17"/>
        <end position="41"/>
    </location>
</feature>
<comment type="subcellular location">
    <subcellularLocation>
        <location evidence="1">Cell membrane</location>
        <topology evidence="1">Multi-pass membrane protein</topology>
    </subcellularLocation>
</comment>
<dbReference type="PANTHER" id="PTHR43124">
    <property type="entry name" value="PURINE EFFLUX PUMP PBUE"/>
    <property type="match status" value="1"/>
</dbReference>
<dbReference type="PANTHER" id="PTHR43124:SF8">
    <property type="entry name" value="INNER MEMBRANE TRANSPORT PROTEIN YDHP"/>
    <property type="match status" value="1"/>
</dbReference>
<feature type="transmembrane region" description="Helical" evidence="6">
    <location>
        <begin position="47"/>
        <end position="72"/>
    </location>
</feature>
<evidence type="ECO:0000256" key="6">
    <source>
        <dbReference type="SAM" id="Phobius"/>
    </source>
</evidence>
<dbReference type="InterPro" id="IPR050189">
    <property type="entry name" value="MFS_Efflux_Transporters"/>
</dbReference>
<dbReference type="Pfam" id="PF07690">
    <property type="entry name" value="MFS_1"/>
    <property type="match status" value="1"/>
</dbReference>